<evidence type="ECO:0000313" key="6">
    <source>
        <dbReference type="Proteomes" id="UP000806378"/>
    </source>
</evidence>
<evidence type="ECO:0008006" key="7">
    <source>
        <dbReference type="Google" id="ProtNLM"/>
    </source>
</evidence>
<feature type="domain" description="NB-ARC" evidence="3">
    <location>
        <begin position="10"/>
        <end position="161"/>
    </location>
</feature>
<dbReference type="EMBL" id="MU089824">
    <property type="protein sequence ID" value="KAF7849269.1"/>
    <property type="molecule type" value="Genomic_DNA"/>
</dbReference>
<protein>
    <recommendedName>
        <fullName evidence="7">NB-ARC domain-containing protein</fullName>
    </recommendedName>
</protein>
<dbReference type="GO" id="GO:0006952">
    <property type="term" value="P:defense response"/>
    <property type="evidence" value="ECO:0007669"/>
    <property type="project" value="InterPro"/>
</dbReference>
<keyword evidence="2" id="KW-0677">Repeat</keyword>
<dbReference type="PANTHER" id="PTHR11017:SF570">
    <property type="entry name" value="DISEASE RESISTANCE PROTEIN (TIR-NBS CLASS)-RELATED"/>
    <property type="match status" value="1"/>
</dbReference>
<dbReference type="InterPro" id="IPR027417">
    <property type="entry name" value="P-loop_NTPase"/>
</dbReference>
<dbReference type="InterPro" id="IPR036390">
    <property type="entry name" value="WH_DNA-bd_sf"/>
</dbReference>
<dbReference type="Gene3D" id="1.10.8.430">
    <property type="entry name" value="Helical domain of apoptotic protease-activating factors"/>
    <property type="match status" value="1"/>
</dbReference>
<dbReference type="OrthoDB" id="1724369at2759"/>
<dbReference type="SUPFAM" id="SSF46785">
    <property type="entry name" value="Winged helix' DNA-binding domain"/>
    <property type="match status" value="1"/>
</dbReference>
<reference evidence="5" key="1">
    <citation type="submission" date="2020-05" db="EMBL/GenBank/DDBJ databases">
        <title>WGS assembly of Corymbia citriodora subspecies variegata.</title>
        <authorList>
            <person name="Barry K."/>
            <person name="Hundley H."/>
            <person name="Shu S."/>
            <person name="Jenkins J."/>
            <person name="Grimwood J."/>
            <person name="Baten A."/>
        </authorList>
    </citation>
    <scope>NUCLEOTIDE SEQUENCE</scope>
    <source>
        <strain evidence="5">CV2-018</strain>
    </source>
</reference>
<dbReference type="SUPFAM" id="SSF52540">
    <property type="entry name" value="P-loop containing nucleoside triphosphate hydrolases"/>
    <property type="match status" value="1"/>
</dbReference>
<dbReference type="Pfam" id="PF00931">
    <property type="entry name" value="NB-ARC"/>
    <property type="match status" value="1"/>
</dbReference>
<dbReference type="Gene3D" id="3.40.50.300">
    <property type="entry name" value="P-loop containing nucleotide triphosphate hydrolases"/>
    <property type="match status" value="1"/>
</dbReference>
<dbReference type="Gene3D" id="3.80.10.10">
    <property type="entry name" value="Ribonuclease Inhibitor"/>
    <property type="match status" value="2"/>
</dbReference>
<comment type="caution">
    <text evidence="5">The sequence shown here is derived from an EMBL/GenBank/DDBJ whole genome shotgun (WGS) entry which is preliminary data.</text>
</comment>
<evidence type="ECO:0000313" key="5">
    <source>
        <dbReference type="EMBL" id="KAF7849269.1"/>
    </source>
</evidence>
<dbReference type="InterPro" id="IPR002182">
    <property type="entry name" value="NB-ARC"/>
</dbReference>
<dbReference type="PANTHER" id="PTHR11017">
    <property type="entry name" value="LEUCINE-RICH REPEAT-CONTAINING PROTEIN"/>
    <property type="match status" value="1"/>
</dbReference>
<dbReference type="InterPro" id="IPR032675">
    <property type="entry name" value="LRR_dom_sf"/>
</dbReference>
<proteinExistence type="predicted"/>
<organism evidence="5 6">
    <name type="scientific">Corymbia citriodora subsp. variegata</name>
    <dbReference type="NCBI Taxonomy" id="360336"/>
    <lineage>
        <taxon>Eukaryota</taxon>
        <taxon>Viridiplantae</taxon>
        <taxon>Streptophyta</taxon>
        <taxon>Embryophyta</taxon>
        <taxon>Tracheophyta</taxon>
        <taxon>Spermatophyta</taxon>
        <taxon>Magnoliopsida</taxon>
        <taxon>eudicotyledons</taxon>
        <taxon>Gunneridae</taxon>
        <taxon>Pentapetalae</taxon>
        <taxon>rosids</taxon>
        <taxon>malvids</taxon>
        <taxon>Myrtales</taxon>
        <taxon>Myrtaceae</taxon>
        <taxon>Myrtoideae</taxon>
        <taxon>Eucalypteae</taxon>
        <taxon>Corymbia</taxon>
    </lineage>
</organism>
<evidence type="ECO:0000259" key="4">
    <source>
        <dbReference type="Pfam" id="PF23282"/>
    </source>
</evidence>
<dbReference type="Pfam" id="PF23282">
    <property type="entry name" value="WHD_ROQ1"/>
    <property type="match status" value="1"/>
</dbReference>
<dbReference type="Gramene" id="rna-gnl|WGS:JABURB|Cocit.L1032.1">
    <property type="protein sequence ID" value="cds-KAF7849269.1"/>
    <property type="gene ID" value="gene-BT93_L1032"/>
</dbReference>
<dbReference type="AlphaFoldDB" id="A0A8T0CT40"/>
<dbReference type="InterPro" id="IPR044974">
    <property type="entry name" value="Disease_R_plants"/>
</dbReference>
<keyword evidence="6" id="KW-1185">Reference proteome</keyword>
<gene>
    <name evidence="5" type="ORF">BT93_L1032</name>
</gene>
<dbReference type="SUPFAM" id="SSF52058">
    <property type="entry name" value="L domain-like"/>
    <property type="match status" value="2"/>
</dbReference>
<dbReference type="PRINTS" id="PR00364">
    <property type="entry name" value="DISEASERSIST"/>
</dbReference>
<evidence type="ECO:0000256" key="2">
    <source>
        <dbReference type="ARBA" id="ARBA00022737"/>
    </source>
</evidence>
<name>A0A8T0CT40_CORYI</name>
<dbReference type="InterPro" id="IPR058192">
    <property type="entry name" value="WHD_ROQ1-like"/>
</dbReference>
<dbReference type="GO" id="GO:0043531">
    <property type="term" value="F:ADP binding"/>
    <property type="evidence" value="ECO:0007669"/>
    <property type="project" value="InterPro"/>
</dbReference>
<dbReference type="Proteomes" id="UP000806378">
    <property type="component" value="Unassembled WGS sequence"/>
</dbReference>
<dbReference type="InterPro" id="IPR042197">
    <property type="entry name" value="Apaf_helical"/>
</dbReference>
<feature type="domain" description="Disease resistance protein Roq1-like winged-helix" evidence="4">
    <location>
        <begin position="228"/>
        <end position="299"/>
    </location>
</feature>
<sequence length="916" mass="105154">MRMIRTPDLETKIVGIHGIGGMGKTTLAQIVYNQLSNDFADCCFLSNIREIEITRLQNQLISNILKKRWPDINNIMEGKKVIKERLCSKRVLLLLDDVDKASQLDALVKKREWFGKGSKIIITTRDRGILNVPTLVDWTYELISMDFDHSLQLFSKHAFRRDYPIEQYIFHSERAVDICGGLPLALEVIGSLLSGKSIEEWDAMLKELEVFPHEDVQRKLMISIKALNEDQRKIFLDVACFFIGFDKRIVIHMWESCEFLPHQSLGILQQRSLIKIKEDNLLWMHDWLRDIGRQFIRHGSGKKPEKQQWVWNHTQTSEVLQKIQIGGDVCGIDSIEAMCLKLDELSQYSLIKECLARLLNLRYLQVDSKDFNGKTRSLLTQVCRFLCYGCSNFIQTTYGPLILPELRWLSWNYCPMFFKLPNFSMRKLLILDLSMSKITEKWDGWSHIKLAKNLKVLNLTGCMNLCKTPDLSFHVDLERLILESCESLIQIDPSIGRLKRLVFLNLKDCYNLQELPDEMGALESLRELLLDSTSIEEIPEWRRMKKLEILSLHKCALLKKFNFIGCATSIANPSLVDSHLTQLPKSIGNFNSLIQLNLSSSNMWELPDVIGNMKNLKVLKMRCPLKKLPSAIGMLEKLEELEAWGTFAEIPVNIGNLPFLKILVLGSTRISEVPRLPESLVNLCCKTTSMETLPNFSSLLNLRNLRLTLWFNLQGPPKLEAAPSAWWIGTLCMLEFLKLSSPYIGTLSSDLILLSQLKKLKLQCCNLQCLPKLPKNLSYLGIRYCRRMKTANDLSNLKALSDLVIVGCDELMEIQGLEGLGNLRTLELVELPSLAKLPDLTNLNKLKNIHLHTCPKLLEIRHSLETLKVLRIVNCLNLPKSRDPPTVKNVKVWIANNKESTSDVIFQEFIHVNHRR</sequence>
<accession>A0A8T0CT40</accession>
<evidence type="ECO:0000256" key="1">
    <source>
        <dbReference type="ARBA" id="ARBA00022614"/>
    </source>
</evidence>
<keyword evidence="1" id="KW-0433">Leucine-rich repeat</keyword>
<evidence type="ECO:0000259" key="3">
    <source>
        <dbReference type="Pfam" id="PF00931"/>
    </source>
</evidence>